<comment type="caution">
    <text evidence="1">The sequence shown here is derived from an EMBL/GenBank/DDBJ whole genome shotgun (WGS) entry which is preliminary data.</text>
</comment>
<organism evidence="1 2">
    <name type="scientific">Ensete ventricosum</name>
    <name type="common">Abyssinian banana</name>
    <name type="synonym">Musa ensete</name>
    <dbReference type="NCBI Taxonomy" id="4639"/>
    <lineage>
        <taxon>Eukaryota</taxon>
        <taxon>Viridiplantae</taxon>
        <taxon>Streptophyta</taxon>
        <taxon>Embryophyta</taxon>
        <taxon>Tracheophyta</taxon>
        <taxon>Spermatophyta</taxon>
        <taxon>Magnoliopsida</taxon>
        <taxon>Liliopsida</taxon>
        <taxon>Zingiberales</taxon>
        <taxon>Musaceae</taxon>
        <taxon>Ensete</taxon>
    </lineage>
</organism>
<evidence type="ECO:0000313" key="1">
    <source>
        <dbReference type="EMBL" id="RRT40435.1"/>
    </source>
</evidence>
<gene>
    <name evidence="1" type="ORF">B296_00017366</name>
</gene>
<dbReference type="EMBL" id="AMZH03019383">
    <property type="protein sequence ID" value="RRT40435.1"/>
    <property type="molecule type" value="Genomic_DNA"/>
</dbReference>
<evidence type="ECO:0000313" key="2">
    <source>
        <dbReference type="Proteomes" id="UP000287651"/>
    </source>
</evidence>
<name>A0A426XLX0_ENSVE</name>
<dbReference type="AlphaFoldDB" id="A0A426XLX0"/>
<reference evidence="1 2" key="1">
    <citation type="journal article" date="2014" name="Agronomy (Basel)">
        <title>A Draft Genome Sequence for Ensete ventricosum, the Drought-Tolerant Tree Against Hunger.</title>
        <authorList>
            <person name="Harrison J."/>
            <person name="Moore K.A."/>
            <person name="Paszkiewicz K."/>
            <person name="Jones T."/>
            <person name="Grant M."/>
            <person name="Ambacheew D."/>
            <person name="Muzemil S."/>
            <person name="Studholme D.J."/>
        </authorList>
    </citation>
    <scope>NUCLEOTIDE SEQUENCE [LARGE SCALE GENOMIC DNA]</scope>
</reference>
<protein>
    <submittedName>
        <fullName evidence="1">Uncharacterized protein</fullName>
    </submittedName>
</protein>
<accession>A0A426XLX0</accession>
<dbReference type="Proteomes" id="UP000287651">
    <property type="component" value="Unassembled WGS sequence"/>
</dbReference>
<proteinExistence type="predicted"/>
<sequence length="84" mass="9508">MGPHREFTRRFTEGIEKLVGITLVDHQKKTRRLTVRMLEAIGLVGWLSAAESPRTMGKLPRSQVNRSYLVSRRLIVGKPPRLGG</sequence>